<sequence length="241" mass="26630">MSTFPGFTPRPEFRVPVPTGLATATCVLLGLAMVADVFAIVTGAQYYSLWSRVGEEGLHTVGLEEAEGVERLYSLAGVIQTVTFLMCAIVFILWFRQMRENAELFAPDAHRKARHWVVWGWILPVVSLWFPRRIALDIGTASELLPGLPDAPRTPVNLVNAWWTVWICDTTLSNLAAQFARRVEEAGPVKAVVGLTMAADLLDIAAGVLAILVVRRLTRMQLRRATWTGHDSPAEASEQHV</sequence>
<accession>A0ACC6QU22</accession>
<organism evidence="1 2">
    <name type="scientific">Streptomyces pratisoli</name>
    <dbReference type="NCBI Taxonomy" id="3139917"/>
    <lineage>
        <taxon>Bacteria</taxon>
        <taxon>Bacillati</taxon>
        <taxon>Actinomycetota</taxon>
        <taxon>Actinomycetes</taxon>
        <taxon>Kitasatosporales</taxon>
        <taxon>Streptomycetaceae</taxon>
        <taxon>Streptomyces</taxon>
    </lineage>
</organism>
<keyword evidence="2" id="KW-1185">Reference proteome</keyword>
<dbReference type="Proteomes" id="UP001375539">
    <property type="component" value="Unassembled WGS sequence"/>
</dbReference>
<reference evidence="1" key="1">
    <citation type="submission" date="2024-03" db="EMBL/GenBank/DDBJ databases">
        <title>Novel Streptomyces species of biotechnological and ecological value are a feature of Machair soil.</title>
        <authorList>
            <person name="Prole J.R."/>
            <person name="Goodfellow M."/>
            <person name="Allenby N."/>
            <person name="Ward A.C."/>
        </authorList>
    </citation>
    <scope>NUCLEOTIDE SEQUENCE</scope>
    <source>
        <strain evidence="1">MS1.AVA.4</strain>
    </source>
</reference>
<proteinExistence type="predicted"/>
<name>A0ACC6QU22_9ACTN</name>
<gene>
    <name evidence="1" type="ORF">WKI58_36025</name>
</gene>
<evidence type="ECO:0000313" key="1">
    <source>
        <dbReference type="EMBL" id="MEJ8661854.1"/>
    </source>
</evidence>
<comment type="caution">
    <text evidence="1">The sequence shown here is derived from an EMBL/GenBank/DDBJ whole genome shotgun (WGS) entry which is preliminary data.</text>
</comment>
<protein>
    <submittedName>
        <fullName evidence="1">DUF4328 domain-containing protein</fullName>
    </submittedName>
</protein>
<evidence type="ECO:0000313" key="2">
    <source>
        <dbReference type="Proteomes" id="UP001375539"/>
    </source>
</evidence>
<dbReference type="EMBL" id="JBBKAI010000002">
    <property type="protein sequence ID" value="MEJ8661854.1"/>
    <property type="molecule type" value="Genomic_DNA"/>
</dbReference>